<gene>
    <name evidence="1" type="ORF">B456_011G203300</name>
</gene>
<proteinExistence type="predicted"/>
<dbReference type="Proteomes" id="UP000032304">
    <property type="component" value="Chromosome 11"/>
</dbReference>
<sequence length="73" mass="8797">MKETVGREWITITQYRKQKTKHRPMESYFASYSLNKQQHWRISFLLKKHATEVYWLKIVGASCTHQPKGRESN</sequence>
<organism evidence="1 2">
    <name type="scientific">Gossypium raimondii</name>
    <name type="common">Peruvian cotton</name>
    <name type="synonym">Gossypium klotzschianum subsp. raimondii</name>
    <dbReference type="NCBI Taxonomy" id="29730"/>
    <lineage>
        <taxon>Eukaryota</taxon>
        <taxon>Viridiplantae</taxon>
        <taxon>Streptophyta</taxon>
        <taxon>Embryophyta</taxon>
        <taxon>Tracheophyta</taxon>
        <taxon>Spermatophyta</taxon>
        <taxon>Magnoliopsida</taxon>
        <taxon>eudicotyledons</taxon>
        <taxon>Gunneridae</taxon>
        <taxon>Pentapetalae</taxon>
        <taxon>rosids</taxon>
        <taxon>malvids</taxon>
        <taxon>Malvales</taxon>
        <taxon>Malvaceae</taxon>
        <taxon>Malvoideae</taxon>
        <taxon>Gossypium</taxon>
    </lineage>
</organism>
<dbReference type="AlphaFoldDB" id="A0A0D2UW43"/>
<dbReference type="Gramene" id="KJB72896">
    <property type="protein sequence ID" value="KJB72896"/>
    <property type="gene ID" value="B456_011G203300"/>
</dbReference>
<dbReference type="OMA" id="EWITITQ"/>
<evidence type="ECO:0000313" key="1">
    <source>
        <dbReference type="EMBL" id="KJB72896.1"/>
    </source>
</evidence>
<name>A0A0D2UW43_GOSRA</name>
<evidence type="ECO:0000313" key="2">
    <source>
        <dbReference type="Proteomes" id="UP000032304"/>
    </source>
</evidence>
<accession>A0A0D2UW43</accession>
<reference evidence="1 2" key="1">
    <citation type="journal article" date="2012" name="Nature">
        <title>Repeated polyploidization of Gossypium genomes and the evolution of spinnable cotton fibres.</title>
        <authorList>
            <person name="Paterson A.H."/>
            <person name="Wendel J.F."/>
            <person name="Gundlach H."/>
            <person name="Guo H."/>
            <person name="Jenkins J."/>
            <person name="Jin D."/>
            <person name="Llewellyn D."/>
            <person name="Showmaker K.C."/>
            <person name="Shu S."/>
            <person name="Udall J."/>
            <person name="Yoo M.J."/>
            <person name="Byers R."/>
            <person name="Chen W."/>
            <person name="Doron-Faigenboim A."/>
            <person name="Duke M.V."/>
            <person name="Gong L."/>
            <person name="Grimwood J."/>
            <person name="Grover C."/>
            <person name="Grupp K."/>
            <person name="Hu G."/>
            <person name="Lee T.H."/>
            <person name="Li J."/>
            <person name="Lin L."/>
            <person name="Liu T."/>
            <person name="Marler B.S."/>
            <person name="Page J.T."/>
            <person name="Roberts A.W."/>
            <person name="Romanel E."/>
            <person name="Sanders W.S."/>
            <person name="Szadkowski E."/>
            <person name="Tan X."/>
            <person name="Tang H."/>
            <person name="Xu C."/>
            <person name="Wang J."/>
            <person name="Wang Z."/>
            <person name="Zhang D."/>
            <person name="Zhang L."/>
            <person name="Ashrafi H."/>
            <person name="Bedon F."/>
            <person name="Bowers J.E."/>
            <person name="Brubaker C.L."/>
            <person name="Chee P.W."/>
            <person name="Das S."/>
            <person name="Gingle A.R."/>
            <person name="Haigler C.H."/>
            <person name="Harker D."/>
            <person name="Hoffmann L.V."/>
            <person name="Hovav R."/>
            <person name="Jones D.C."/>
            <person name="Lemke C."/>
            <person name="Mansoor S."/>
            <person name="ur Rahman M."/>
            <person name="Rainville L.N."/>
            <person name="Rambani A."/>
            <person name="Reddy U.K."/>
            <person name="Rong J.K."/>
            <person name="Saranga Y."/>
            <person name="Scheffler B.E."/>
            <person name="Scheffler J.A."/>
            <person name="Stelly D.M."/>
            <person name="Triplett B.A."/>
            <person name="Van Deynze A."/>
            <person name="Vaslin M.F."/>
            <person name="Waghmare V.N."/>
            <person name="Walford S.A."/>
            <person name="Wright R.J."/>
            <person name="Zaki E.A."/>
            <person name="Zhang T."/>
            <person name="Dennis E.S."/>
            <person name="Mayer K.F."/>
            <person name="Peterson D.G."/>
            <person name="Rokhsar D.S."/>
            <person name="Wang X."/>
            <person name="Schmutz J."/>
        </authorList>
    </citation>
    <scope>NUCLEOTIDE SEQUENCE [LARGE SCALE GENOMIC DNA]</scope>
</reference>
<protein>
    <submittedName>
        <fullName evidence="1">Uncharacterized protein</fullName>
    </submittedName>
</protein>
<keyword evidence="2" id="KW-1185">Reference proteome</keyword>
<dbReference type="EMBL" id="CM001750">
    <property type="protein sequence ID" value="KJB72896.1"/>
    <property type="molecule type" value="Genomic_DNA"/>
</dbReference>